<keyword evidence="5" id="KW-1185">Reference proteome</keyword>
<dbReference type="AlphaFoldDB" id="A0A6V7RHB9"/>
<dbReference type="SUPFAM" id="SSF56300">
    <property type="entry name" value="Metallo-dependent phosphatases"/>
    <property type="match status" value="1"/>
</dbReference>
<dbReference type="EMBL" id="CAJEWD010000007">
    <property type="protein sequence ID" value="CAD2076992.1"/>
    <property type="molecule type" value="Genomic_DNA"/>
</dbReference>
<keyword evidence="2" id="KW-0479">Metal-binding</keyword>
<dbReference type="Pfam" id="PF12850">
    <property type="entry name" value="Metallophos_2"/>
    <property type="match status" value="1"/>
</dbReference>
<dbReference type="InterPro" id="IPR000979">
    <property type="entry name" value="Phosphodiesterase_MJ0936/Vps29"/>
</dbReference>
<feature type="domain" description="Calcineurin-like phosphoesterase" evidence="3">
    <location>
        <begin position="1"/>
        <end position="141"/>
    </location>
</feature>
<dbReference type="InterPro" id="IPR029052">
    <property type="entry name" value="Metallo-depent_PP-like"/>
</dbReference>
<dbReference type="NCBIfam" id="TIGR00040">
    <property type="entry name" value="yfcE"/>
    <property type="match status" value="1"/>
</dbReference>
<evidence type="ECO:0000313" key="4">
    <source>
        <dbReference type="EMBL" id="CAD2076992.1"/>
    </source>
</evidence>
<dbReference type="EC" id="3.1.4.-" evidence="2"/>
<evidence type="ECO:0000256" key="1">
    <source>
        <dbReference type="ARBA" id="ARBA00008950"/>
    </source>
</evidence>
<comment type="caution">
    <text evidence="4">The sequence shown here is derived from an EMBL/GenBank/DDBJ whole genome shotgun (WGS) entry which is preliminary data.</text>
</comment>
<evidence type="ECO:0000256" key="2">
    <source>
        <dbReference type="RuleBase" id="RU362039"/>
    </source>
</evidence>
<comment type="similarity">
    <text evidence="1 2">Belongs to the metallophosphoesterase superfamily. YfcE family.</text>
</comment>
<dbReference type="Gene3D" id="3.60.21.10">
    <property type="match status" value="1"/>
</dbReference>
<sequence length="161" mass="18446">MRVLVISDNHGEKNILNEVYDVVKPDAAIHLGDSEFPYDSEEISKYLRVKGNTDRDDTYPKEGLFEEASMFYTHGHLYGIKQDRQQLAEKADEVGAKYALYGHSHVAKVERLNGVYCINPGSISSSRNEYPESYLVIDTDNNLASYYSRKHQLMDEFSLKE</sequence>
<accession>A0A6V7RHB9</accession>
<name>A0A6V7RHB9_9STAP</name>
<gene>
    <name evidence="4" type="ORF">JEODO184_01090</name>
</gene>
<comment type="cofactor">
    <cofactor evidence="2">
        <name>a divalent metal cation</name>
        <dbReference type="ChEBI" id="CHEBI:60240"/>
    </cofactor>
</comment>
<evidence type="ECO:0000313" key="5">
    <source>
        <dbReference type="Proteomes" id="UP000589351"/>
    </source>
</evidence>
<organism evidence="4 5">
    <name type="scientific">Jeotgalicoccus meleagridis</name>
    <dbReference type="NCBI Taxonomy" id="2759181"/>
    <lineage>
        <taxon>Bacteria</taxon>
        <taxon>Bacillati</taxon>
        <taxon>Bacillota</taxon>
        <taxon>Bacilli</taxon>
        <taxon>Bacillales</taxon>
        <taxon>Staphylococcaceae</taxon>
        <taxon>Jeotgalicoccus</taxon>
    </lineage>
</organism>
<dbReference type="GO" id="GO:0046872">
    <property type="term" value="F:metal ion binding"/>
    <property type="evidence" value="ECO:0007669"/>
    <property type="project" value="UniProtKB-KW"/>
</dbReference>
<dbReference type="PANTHER" id="PTHR11124">
    <property type="entry name" value="VACUOLAR SORTING PROTEIN VPS29"/>
    <property type="match status" value="1"/>
</dbReference>
<dbReference type="Proteomes" id="UP000589351">
    <property type="component" value="Unassembled WGS sequence"/>
</dbReference>
<dbReference type="RefSeq" id="WP_185125618.1">
    <property type="nucleotide sequence ID" value="NZ_CAJEWD010000007.1"/>
</dbReference>
<proteinExistence type="inferred from homology"/>
<evidence type="ECO:0000259" key="3">
    <source>
        <dbReference type="Pfam" id="PF12850"/>
    </source>
</evidence>
<dbReference type="InterPro" id="IPR024654">
    <property type="entry name" value="Calcineurin-like_PHP_lpxH"/>
</dbReference>
<protein>
    <recommendedName>
        <fullName evidence="2">Phosphoesterase</fullName>
        <ecNumber evidence="2">3.1.4.-</ecNumber>
    </recommendedName>
</protein>
<dbReference type="GO" id="GO:0016787">
    <property type="term" value="F:hydrolase activity"/>
    <property type="evidence" value="ECO:0007669"/>
    <property type="project" value="UniProtKB-UniRule"/>
</dbReference>
<reference evidence="4 5" key="1">
    <citation type="submission" date="2020-07" db="EMBL/GenBank/DDBJ databases">
        <authorList>
            <person name="Criscuolo A."/>
        </authorList>
    </citation>
    <scope>NUCLEOTIDE SEQUENCE [LARGE SCALE GENOMIC DNA]</scope>
    <source>
        <strain evidence="4">CIP111649</strain>
    </source>
</reference>